<dbReference type="Gene3D" id="3.40.50.2000">
    <property type="entry name" value="Glycogen Phosphorylase B"/>
    <property type="match status" value="2"/>
</dbReference>
<dbReference type="PANTHER" id="PTHR46401">
    <property type="entry name" value="GLYCOSYLTRANSFERASE WBBK-RELATED"/>
    <property type="match status" value="1"/>
</dbReference>
<keyword evidence="1 2" id="KW-0808">Transferase</keyword>
<name>A0A444IYX2_9BACT</name>
<gene>
    <name evidence="2" type="ORF">H206_00086</name>
</gene>
<dbReference type="PANTHER" id="PTHR46401:SF2">
    <property type="entry name" value="GLYCOSYLTRANSFERASE WBBK-RELATED"/>
    <property type="match status" value="1"/>
</dbReference>
<evidence type="ECO:0000313" key="2">
    <source>
        <dbReference type="EMBL" id="RWX46016.1"/>
    </source>
</evidence>
<dbReference type="Pfam" id="PF13692">
    <property type="entry name" value="Glyco_trans_1_4"/>
    <property type="match status" value="1"/>
</dbReference>
<dbReference type="GO" id="GO:0009103">
    <property type="term" value="P:lipopolysaccharide biosynthetic process"/>
    <property type="evidence" value="ECO:0007669"/>
    <property type="project" value="TreeGrafter"/>
</dbReference>
<reference evidence="2 3" key="1">
    <citation type="submission" date="2017-01" db="EMBL/GenBank/DDBJ databases">
        <title>The cable genome- insights into the physiology and evolution of filamentous bacteria capable of sulfide oxidation via long distance electron transfer.</title>
        <authorList>
            <person name="Schreiber L."/>
            <person name="Bjerg J.T."/>
            <person name="Boggild A."/>
            <person name="Van De Vossenberg J."/>
            <person name="Meysman F."/>
            <person name="Nielsen L.P."/>
            <person name="Schramm A."/>
            <person name="Kjeldsen K.U."/>
        </authorList>
    </citation>
    <scope>NUCLEOTIDE SEQUENCE [LARGE SCALE GENOMIC DNA]</scope>
    <source>
        <strain evidence="2">MCF</strain>
    </source>
</reference>
<accession>A0A444IYX2</accession>
<comment type="caution">
    <text evidence="2">The sequence shown here is derived from an EMBL/GenBank/DDBJ whole genome shotgun (WGS) entry which is preliminary data.</text>
</comment>
<sequence length="412" mass="46257">MIRPGGGQRATVLHIAPTPFFADRGCHIRIRNEVEALRHYPYRLIVCTYHHGHDVEDIDIRRIPAVPGYIKLDAGYSPFRFLADFFLFFLVLKTVWQERPTLLHCHLHEGALIGWAVKICLFWRKMRVLMDMQGSLSGELAAYKTFESCGPFSFLLSFFRAIEGLICRMPDFFFCSSRQSCQVLEKEFKVSPEKILLLQDVVPDVFFETAPQQVVQKKRFQDMIPQDKQVILYTGSLLPGKGIQHILEAMTALCAERDDLFFVLVGYPLEGAEQYVRQHQLEQFCLLPGQVAYCDLSDWLALGDLALEPKEADSGEASGKLLHYMAAGLPVVCFATENNQKMLGEAGYYAPSYDGQGLAAGIKAALAEGERACKKGEQGRKVVSAQYSSAAAGQLLHEVYGRFIKPLSRDSA</sequence>
<dbReference type="SUPFAM" id="SSF53756">
    <property type="entry name" value="UDP-Glycosyltransferase/glycogen phosphorylase"/>
    <property type="match status" value="1"/>
</dbReference>
<dbReference type="Proteomes" id="UP000287853">
    <property type="component" value="Unassembled WGS sequence"/>
</dbReference>
<protein>
    <submittedName>
        <fullName evidence="2">Glycosyltransferase involved in cell wall bisynthesis</fullName>
    </submittedName>
</protein>
<evidence type="ECO:0000313" key="3">
    <source>
        <dbReference type="Proteomes" id="UP000287853"/>
    </source>
</evidence>
<keyword evidence="3" id="KW-1185">Reference proteome</keyword>
<dbReference type="GO" id="GO:0016757">
    <property type="term" value="F:glycosyltransferase activity"/>
    <property type="evidence" value="ECO:0007669"/>
    <property type="project" value="TreeGrafter"/>
</dbReference>
<organism evidence="2 3">
    <name type="scientific">Candidatus Electrothrix aarhusensis</name>
    <dbReference type="NCBI Taxonomy" id="1859131"/>
    <lineage>
        <taxon>Bacteria</taxon>
        <taxon>Pseudomonadati</taxon>
        <taxon>Thermodesulfobacteriota</taxon>
        <taxon>Desulfobulbia</taxon>
        <taxon>Desulfobulbales</taxon>
        <taxon>Desulfobulbaceae</taxon>
        <taxon>Candidatus Electrothrix</taxon>
    </lineage>
</organism>
<evidence type="ECO:0000256" key="1">
    <source>
        <dbReference type="ARBA" id="ARBA00022679"/>
    </source>
</evidence>
<dbReference type="EMBL" id="MTKO01000070">
    <property type="protein sequence ID" value="RWX46016.1"/>
    <property type="molecule type" value="Genomic_DNA"/>
</dbReference>
<proteinExistence type="predicted"/>
<dbReference type="AlphaFoldDB" id="A0A444IYX2"/>
<dbReference type="CDD" id="cd03801">
    <property type="entry name" value="GT4_PimA-like"/>
    <property type="match status" value="1"/>
</dbReference>